<keyword evidence="1" id="KW-0732">Signal</keyword>
<dbReference type="Proteomes" id="UP000622475">
    <property type="component" value="Unassembled WGS sequence"/>
</dbReference>
<dbReference type="PROSITE" id="PS51257">
    <property type="entry name" value="PROKAR_LIPOPROTEIN"/>
    <property type="match status" value="1"/>
</dbReference>
<dbReference type="InterPro" id="IPR022409">
    <property type="entry name" value="PKD/Chitinase_dom"/>
</dbReference>
<feature type="domain" description="PKD" evidence="2">
    <location>
        <begin position="65"/>
        <end position="107"/>
    </location>
</feature>
<dbReference type="Gene3D" id="2.60.40.10">
    <property type="entry name" value="Immunoglobulins"/>
    <property type="match status" value="3"/>
</dbReference>
<dbReference type="InterPro" id="IPR013783">
    <property type="entry name" value="Ig-like_fold"/>
</dbReference>
<gene>
    <name evidence="3" type="ORF">IRJ16_12455</name>
</gene>
<feature type="chain" id="PRO_5036973785" evidence="1">
    <location>
        <begin position="34"/>
        <end position="291"/>
    </location>
</feature>
<dbReference type="PROSITE" id="PS50093">
    <property type="entry name" value="PKD"/>
    <property type="match status" value="2"/>
</dbReference>
<feature type="domain" description="PKD" evidence="2">
    <location>
        <begin position="241"/>
        <end position="273"/>
    </location>
</feature>
<dbReference type="InterPro" id="IPR035986">
    <property type="entry name" value="PKD_dom_sf"/>
</dbReference>
<evidence type="ECO:0000259" key="2">
    <source>
        <dbReference type="PROSITE" id="PS50093"/>
    </source>
</evidence>
<dbReference type="SMART" id="SM00089">
    <property type="entry name" value="PKD"/>
    <property type="match status" value="3"/>
</dbReference>
<feature type="signal peptide" evidence="1">
    <location>
        <begin position="1"/>
        <end position="33"/>
    </location>
</feature>
<dbReference type="AlphaFoldDB" id="A0A929KW44"/>
<evidence type="ECO:0000313" key="3">
    <source>
        <dbReference type="EMBL" id="MBE9662696.1"/>
    </source>
</evidence>
<evidence type="ECO:0000256" key="1">
    <source>
        <dbReference type="SAM" id="SignalP"/>
    </source>
</evidence>
<dbReference type="SUPFAM" id="SSF49299">
    <property type="entry name" value="PKD domain"/>
    <property type="match status" value="3"/>
</dbReference>
<dbReference type="EMBL" id="JADFFL010000004">
    <property type="protein sequence ID" value="MBE9662696.1"/>
    <property type="molecule type" value="Genomic_DNA"/>
</dbReference>
<keyword evidence="4" id="KW-1185">Reference proteome</keyword>
<name>A0A929KW44_9SPHI</name>
<dbReference type="Pfam" id="PF00801">
    <property type="entry name" value="PKD"/>
    <property type="match status" value="1"/>
</dbReference>
<accession>A0A929KW44</accession>
<dbReference type="RefSeq" id="WP_194111906.1">
    <property type="nucleotide sequence ID" value="NZ_JADFFL010000004.1"/>
</dbReference>
<organism evidence="3 4">
    <name type="scientific">Mucilaginibacter myungsuensis</name>
    <dbReference type="NCBI Taxonomy" id="649104"/>
    <lineage>
        <taxon>Bacteria</taxon>
        <taxon>Pseudomonadati</taxon>
        <taxon>Bacteroidota</taxon>
        <taxon>Sphingobacteriia</taxon>
        <taxon>Sphingobacteriales</taxon>
        <taxon>Sphingobacteriaceae</taxon>
        <taxon>Mucilaginibacter</taxon>
    </lineage>
</organism>
<protein>
    <submittedName>
        <fullName evidence="3">PKD domain-containing protein</fullName>
    </submittedName>
</protein>
<dbReference type="CDD" id="cd00146">
    <property type="entry name" value="PKD"/>
    <property type="match status" value="1"/>
</dbReference>
<comment type="caution">
    <text evidence="3">The sequence shown here is derived from an EMBL/GenBank/DDBJ whole genome shotgun (WGS) entry which is preliminary data.</text>
</comment>
<sequence length="291" mass="31606">MKTITSTKPSTLKTIGIALLAALSLLASCQKNGGVKPIPTETATPIIDFTWVGKQTAPATITFTNSTQRATAYRWDLGNGQISTLQAPTQVTYTQPGTYDILLVATNGDKQSVLKKTLVIAANDDPVAHFTYTFKDLQNSAPAVVNFFNESVDATAYEWNVNGALYSATVPPSIRFNQPGTYKVKLVAIKNGIRSAPYEETITVVAGDTPIASFALAYHPYPYSVGEHIQFVSRSMNCDGWEWTFGTNGQKSSQEHPLVKFDAAGMYTITLVAKKGNKRSEPRSINLKIGQ</sequence>
<reference evidence="3" key="1">
    <citation type="submission" date="2020-10" db="EMBL/GenBank/DDBJ databases">
        <title>Mucilaginibacter mali sp. nov., isolated from rhizosphere soil of apple orchard.</title>
        <authorList>
            <person name="Lee J.-S."/>
            <person name="Kim H.S."/>
            <person name="Kim J.-S."/>
        </authorList>
    </citation>
    <scope>NUCLEOTIDE SEQUENCE</scope>
    <source>
        <strain evidence="3">KCTC 22746</strain>
    </source>
</reference>
<proteinExistence type="predicted"/>
<evidence type="ECO:0000313" key="4">
    <source>
        <dbReference type="Proteomes" id="UP000622475"/>
    </source>
</evidence>
<dbReference type="InterPro" id="IPR000601">
    <property type="entry name" value="PKD_dom"/>
</dbReference>